<dbReference type="Gene3D" id="3.30.70.870">
    <property type="entry name" value="Elongation Factor G (Translational Gtpase), domain 3"/>
    <property type="match status" value="1"/>
</dbReference>
<evidence type="ECO:0000256" key="1">
    <source>
        <dbReference type="ARBA" id="ARBA00003417"/>
    </source>
</evidence>
<feature type="region of interest" description="Disordered" evidence="20">
    <location>
        <begin position="1101"/>
        <end position="1145"/>
    </location>
</feature>
<comment type="similarity">
    <text evidence="3 19">Belongs to the TRAFAC class translation factor GTPase superfamily. Classic translation factor GTPase family. LepA subfamily.</text>
</comment>
<feature type="transmembrane region" description="Helical" evidence="21">
    <location>
        <begin position="859"/>
        <end position="881"/>
    </location>
</feature>
<feature type="binding site" evidence="19">
    <location>
        <begin position="1157"/>
        <end position="1164"/>
    </location>
    <ligand>
        <name>GTP</name>
        <dbReference type="ChEBI" id="CHEBI:37565"/>
    </ligand>
</feature>
<feature type="region of interest" description="Disordered" evidence="20">
    <location>
        <begin position="1"/>
        <end position="29"/>
    </location>
</feature>
<dbReference type="InterPro" id="IPR035647">
    <property type="entry name" value="EFG_III/V"/>
</dbReference>
<keyword evidence="13 19" id="KW-0648">Protein biosynthesis</keyword>
<comment type="catalytic activity">
    <reaction evidence="18">
        <text>ATP + H2O + H(+)(in) = ADP + phosphate + 2 H(+)(out)</text>
        <dbReference type="Rhea" id="RHEA:20852"/>
        <dbReference type="ChEBI" id="CHEBI:15377"/>
        <dbReference type="ChEBI" id="CHEBI:15378"/>
        <dbReference type="ChEBI" id="CHEBI:30616"/>
        <dbReference type="ChEBI" id="CHEBI:43474"/>
        <dbReference type="ChEBI" id="CHEBI:456216"/>
        <dbReference type="EC" id="7.1.2.1"/>
    </reaction>
</comment>
<feature type="binding site" evidence="19">
    <location>
        <begin position="1277"/>
        <end position="1280"/>
    </location>
    <ligand>
        <name>GTP</name>
        <dbReference type="ChEBI" id="CHEBI:37565"/>
    </ligand>
</feature>
<dbReference type="GO" id="GO:0016887">
    <property type="term" value="F:ATP hydrolysis activity"/>
    <property type="evidence" value="ECO:0007669"/>
    <property type="project" value="InterPro"/>
</dbReference>
<dbReference type="Gene3D" id="3.40.1110.10">
    <property type="entry name" value="Calcium-transporting ATPase, cytoplasmic domain N"/>
    <property type="match status" value="1"/>
</dbReference>
<feature type="transmembrane region" description="Helical" evidence="21">
    <location>
        <begin position="742"/>
        <end position="766"/>
    </location>
</feature>
<evidence type="ECO:0000256" key="7">
    <source>
        <dbReference type="ARBA" id="ARBA00022692"/>
    </source>
</evidence>
<evidence type="ECO:0000256" key="13">
    <source>
        <dbReference type="ARBA" id="ARBA00022917"/>
    </source>
</evidence>
<dbReference type="Pfam" id="PF06421">
    <property type="entry name" value="LepA_C"/>
    <property type="match status" value="1"/>
</dbReference>
<evidence type="ECO:0000256" key="4">
    <source>
        <dbReference type="ARBA" id="ARBA00008804"/>
    </source>
</evidence>
<dbReference type="InterPro" id="IPR005225">
    <property type="entry name" value="Small_GTP-bd"/>
</dbReference>
<dbReference type="InterPro" id="IPR009000">
    <property type="entry name" value="Transl_B-barrel_sf"/>
</dbReference>
<dbReference type="GO" id="GO:0005886">
    <property type="term" value="C:plasma membrane"/>
    <property type="evidence" value="ECO:0007669"/>
    <property type="project" value="UniProtKB-SubCell"/>
</dbReference>
<comment type="function">
    <text evidence="19">Promotes chloroplast protein synthesis. May act as a fidelity factor of the translation reaction, by catalyzing a one-codon backward translocation of tRNAs on improperly translocated ribosomes.</text>
</comment>
<dbReference type="STRING" id="3076.A0A2P6TFQ3"/>
<keyword evidence="12" id="KW-0460">Magnesium</keyword>
<dbReference type="FunFam" id="3.40.1110.10:FF:000005">
    <property type="entry name" value="Plasma membrane ATPase"/>
    <property type="match status" value="1"/>
</dbReference>
<dbReference type="InterPro" id="IPR023214">
    <property type="entry name" value="HAD_sf"/>
</dbReference>
<dbReference type="NCBIfam" id="TIGR01393">
    <property type="entry name" value="lepA"/>
    <property type="match status" value="1"/>
</dbReference>
<dbReference type="InterPro" id="IPR038363">
    <property type="entry name" value="LepA_C_sf"/>
</dbReference>
<feature type="compositionally biased region" description="Basic and acidic residues" evidence="20">
    <location>
        <begin position="12"/>
        <end position="29"/>
    </location>
</feature>
<proteinExistence type="inferred from homology"/>
<comment type="function">
    <text evidence="1">The plasma membrane ATPase of plants and fungi is a hydrogen ion pump. The proton gradient it generates drives the active transport of nutrients by H(+)-symport. The resulting external acidification and/or internal alkinization may mediate growth responses.</text>
</comment>
<dbReference type="HAMAP" id="MF_03138">
    <property type="entry name" value="GUFP"/>
    <property type="match status" value="1"/>
</dbReference>
<dbReference type="Pfam" id="PF00690">
    <property type="entry name" value="Cation_ATPase_N"/>
    <property type="match status" value="1"/>
</dbReference>
<dbReference type="FunFam" id="3.30.70.2570:FF:000001">
    <property type="entry name" value="Translation factor GUF1, mitochondrial"/>
    <property type="match status" value="1"/>
</dbReference>
<feature type="transmembrane region" description="Helical" evidence="21">
    <location>
        <begin position="67"/>
        <end position="85"/>
    </location>
</feature>
<dbReference type="Proteomes" id="UP000239899">
    <property type="component" value="Unassembled WGS sequence"/>
</dbReference>
<dbReference type="NCBIfam" id="TIGR00231">
    <property type="entry name" value="small_GTP"/>
    <property type="match status" value="1"/>
</dbReference>
<dbReference type="Pfam" id="PF03144">
    <property type="entry name" value="GTP_EFTU_D2"/>
    <property type="match status" value="1"/>
</dbReference>
<dbReference type="HAMAP" id="MF_00071">
    <property type="entry name" value="LepA"/>
    <property type="match status" value="1"/>
</dbReference>
<dbReference type="InterPro" id="IPR008250">
    <property type="entry name" value="ATPase_P-typ_transduc_dom_A_sf"/>
</dbReference>
<dbReference type="SMART" id="SM00838">
    <property type="entry name" value="EFG_C"/>
    <property type="match status" value="1"/>
</dbReference>
<keyword evidence="16 19" id="KW-0342">GTP-binding</keyword>
<dbReference type="InterPro" id="IPR035654">
    <property type="entry name" value="LepA_IV"/>
</dbReference>
<evidence type="ECO:0000256" key="6">
    <source>
        <dbReference type="ARBA" id="ARBA00022553"/>
    </source>
</evidence>
<dbReference type="InterPro" id="IPR013842">
    <property type="entry name" value="LepA_CTD"/>
</dbReference>
<dbReference type="NCBIfam" id="TIGR01494">
    <property type="entry name" value="ATPase_P-type"/>
    <property type="match status" value="2"/>
</dbReference>
<dbReference type="InterPro" id="IPR001757">
    <property type="entry name" value="P_typ_ATPase"/>
</dbReference>
<dbReference type="FunFam" id="2.70.150.10:FF:000042">
    <property type="entry name" value="Plasma membrane ATPase"/>
    <property type="match status" value="1"/>
</dbReference>
<dbReference type="EMBL" id="LHPG02000018">
    <property type="protein sequence ID" value="PRW32934.1"/>
    <property type="molecule type" value="Genomic_DNA"/>
</dbReference>
<dbReference type="Gene3D" id="3.30.70.240">
    <property type="match status" value="1"/>
</dbReference>
<dbReference type="GO" id="GO:0046872">
    <property type="term" value="F:metal ion binding"/>
    <property type="evidence" value="ECO:0007669"/>
    <property type="project" value="UniProtKB-KW"/>
</dbReference>
<dbReference type="InterPro" id="IPR023299">
    <property type="entry name" value="ATPase_P-typ_cyto_dom_N"/>
</dbReference>
<sequence>MAAENGAANGGDKPEPKKESSHSDHRDDFVASEGLTTQEAAALLAQWGKNELEEKRTPKWIVYLKHLWGPMPIMIWLAIIIEFAIQNWIDAGILLGIQFANATLGWYETTKAADAVSALKAALKPLATCKRDGKWQTMDATVLVPGDLVLLAAGAAVPADCIVNEGRIEVDQAALTGESLPVTMYKGDTPKMGSTITRGEVEATVEFTGKNTFFGKTAQMLQGQEGLGNLQRILLKIMFVLVVLSLALCFTALMYLLFHKNESFKEALSFTIVLLVASIPIAIEIVCTTTLALGSRQLSAYGAIVTRLQSIEEMAGMNMLCSDKTGTLTLNKMEIQEYCPTFKDGETLQSVLVSAALAAKWKEPAKDALDTMVLGAVDLDGLDVYTMVDHSPFDPTIKRTESHIRGPDGKEFKVTKGAPQVIAKLCGADGKPEMKMRVEAEVANLGSRGIRSLAVARTAEDNIEEWEMLGMLTFLDPPRPDTKHTIEQALENGVDVKMITGDQVLIAKEMSRILGLGLNIPDASGLPKLDEDGKIPKDLQKYAKTIVEADGFAQVYPEHKYLIVECLRQVGFAVGMTGDGVNDAPALKKADVGIAVAGATDAARAAADIVLTDPGLSVVIHAIIIARQIFQRVKNFINYRIAATLQLLTFFFIAVFAFEPRNFCETGFERFTGFTLDGTTATLTTPTLSYSPCKIDPASDYQAPAGYPGNDNGQALGVWLNGLSTADQQAYLNAVDDEFPNFFQLPVLMLMLITLLNDGTLISVGYDNVRHSPRPEKWNLRVLFLVSTVLGAVSMGSSLLLVGLVLDSVNPGSLFENWGLPVPPYGKLVTMIYLKVSLSDFLTLFSARTEGPFWSMRPGKLLMGAALVALSLSTCLACVWPEGDLDGVQVEGLARKGGDDYTLWPLWMWIFCVFWWWVQDLLKVISYWLILKFDVFQARTGALVNLRDAFSPSANEIADEVTGMVETKLLDKKVAAVEEQVTKIARTELHGALPPQLARISKTTAIARTSMTGANLARTSATQIAQQVDEINAALAQPLGGNISAAERAELDRRAEAMRAAAARLQRVSAVRDKARQQAQHAAVAPCRLRARQQPFLGEASALRQGPSGSGRRQQRAAAVNVAEQQQAAPPPRKQQGSGPKVVKVPPERVRNFSIIAHIDHGKSTLADQLLIKTDTVEDREMQAQYLDGMDLERERGITIKLNTARMKYVANDGQTYALNLIDTPGHVDFSYEVSRSLAACEGCLLVVDASQGVEAQTLANVYLALENDLEIIPVLNKIDLPGADPERVKREIEEVIGLDCSNAIMASAKQGIGIQEILEAVVERIPPPKDARGEPLRALIFDSYYDAYKGVIVQFRVMDGELRRGELVKFMNTGCEYDVTELGVLSPKSVEVQSLYAGEVGYLAASIKQVADARVGDTITLKKQPAAEALPGYTEAMPMVFCGLFPTDADQYPELRDALLKLQLNDAALKFEPEVSSAMGFGFRCGFLGLLHMEIVQERLEREYDLDLITTAPTVVFKAIDTAGNEHIVDCPSKLPPGNKLDSISEPYVRLEIITPKDYVGAIMELAQQRRGEYVDMQYLTETRTTLVYNMPLAEVVTDFFDALKSRSRGYASMEYSLTGYRENDLVLLDVKINAETVEPLAAIVHRDNAYYVGKALVKKLKELIPRQQFRVPIQAAIGSRVVASESIPALRKDVLAKCYGGDISRKKKLLKKQAAGKKRMKSLGRVDVPQEAFMAVLSINQATTSTDD</sequence>
<dbReference type="InterPro" id="IPR000640">
    <property type="entry name" value="EFG_V-like"/>
</dbReference>
<keyword evidence="19" id="KW-0150">Chloroplast</keyword>
<dbReference type="GO" id="GO:0045727">
    <property type="term" value="P:positive regulation of translation"/>
    <property type="evidence" value="ECO:0007669"/>
    <property type="project" value="UniProtKB-UniRule"/>
</dbReference>
<dbReference type="Gene3D" id="3.40.50.300">
    <property type="entry name" value="P-loop containing nucleotide triphosphate hydrolases"/>
    <property type="match status" value="1"/>
</dbReference>
<dbReference type="PROSITE" id="PS00154">
    <property type="entry name" value="ATPASE_E1_E2"/>
    <property type="match status" value="1"/>
</dbReference>
<evidence type="ECO:0000256" key="2">
    <source>
        <dbReference type="ARBA" id="ARBA00004651"/>
    </source>
</evidence>
<dbReference type="CDD" id="cd03709">
    <property type="entry name" value="lepA_C"/>
    <property type="match status" value="1"/>
</dbReference>
<gene>
    <name evidence="23" type="ORF">C2E21_8118</name>
</gene>
<dbReference type="NCBIfam" id="TIGR01647">
    <property type="entry name" value="ATPase-IIIA_H"/>
    <property type="match status" value="1"/>
</dbReference>
<dbReference type="Pfam" id="PF00009">
    <property type="entry name" value="GTP_EFTU"/>
    <property type="match status" value="1"/>
</dbReference>
<keyword evidence="7 21" id="KW-0812">Transmembrane</keyword>
<keyword evidence="6" id="KW-0597">Phosphoprotein</keyword>
<dbReference type="InterPro" id="IPR006534">
    <property type="entry name" value="P-type_ATPase_IIIA"/>
</dbReference>
<dbReference type="InterPro" id="IPR059000">
    <property type="entry name" value="ATPase_P-type_domA"/>
</dbReference>
<dbReference type="PRINTS" id="PR00120">
    <property type="entry name" value="HATPASE"/>
</dbReference>
<keyword evidence="10 19" id="KW-0378">Hydrolase</keyword>
<evidence type="ECO:0000256" key="5">
    <source>
        <dbReference type="ARBA" id="ARBA00022475"/>
    </source>
</evidence>
<dbReference type="GO" id="GO:0005525">
    <property type="term" value="F:GTP binding"/>
    <property type="evidence" value="ECO:0007669"/>
    <property type="project" value="UniProtKB-UniRule"/>
</dbReference>
<keyword evidence="5" id="KW-1003">Cell membrane</keyword>
<evidence type="ECO:0000256" key="3">
    <source>
        <dbReference type="ARBA" id="ARBA00005454"/>
    </source>
</evidence>
<dbReference type="SUPFAM" id="SSF54980">
    <property type="entry name" value="EF-G C-terminal domain-like"/>
    <property type="match status" value="2"/>
</dbReference>
<dbReference type="InterPro" id="IPR031157">
    <property type="entry name" value="G_TR_CS"/>
</dbReference>
<dbReference type="GO" id="GO:0009507">
    <property type="term" value="C:chloroplast"/>
    <property type="evidence" value="ECO:0007669"/>
    <property type="project" value="UniProtKB-SubCell"/>
</dbReference>
<evidence type="ECO:0000256" key="14">
    <source>
        <dbReference type="ARBA" id="ARBA00022967"/>
    </source>
</evidence>
<dbReference type="Pfam" id="PF00702">
    <property type="entry name" value="Hydrolase"/>
    <property type="match status" value="1"/>
</dbReference>
<keyword evidence="14" id="KW-1278">Translocase</keyword>
<evidence type="ECO:0000313" key="23">
    <source>
        <dbReference type="EMBL" id="PRW32934.1"/>
    </source>
</evidence>
<feature type="compositionally biased region" description="Low complexity" evidence="20">
    <location>
        <begin position="1116"/>
        <end position="1145"/>
    </location>
</feature>
<evidence type="ECO:0000259" key="22">
    <source>
        <dbReference type="PROSITE" id="PS51722"/>
    </source>
</evidence>
<dbReference type="GO" id="GO:0008553">
    <property type="term" value="F:P-type proton-exporting transporter activity"/>
    <property type="evidence" value="ECO:0007669"/>
    <property type="project" value="UniProtKB-EC"/>
</dbReference>
<comment type="subcellular location">
    <subcellularLocation>
        <location evidence="2">Cell membrane</location>
        <topology evidence="2">Multi-pass membrane protein</topology>
    </subcellularLocation>
    <subcellularLocation>
        <location evidence="19">Plastid</location>
        <location evidence="19">Chloroplast</location>
    </subcellularLocation>
</comment>
<evidence type="ECO:0000256" key="15">
    <source>
        <dbReference type="ARBA" id="ARBA00022989"/>
    </source>
</evidence>
<dbReference type="CDD" id="cd16260">
    <property type="entry name" value="EF4_III"/>
    <property type="match status" value="1"/>
</dbReference>
<dbReference type="GO" id="GO:0005524">
    <property type="term" value="F:ATP binding"/>
    <property type="evidence" value="ECO:0007669"/>
    <property type="project" value="UniProtKB-KW"/>
</dbReference>
<dbReference type="SUPFAM" id="SSF56784">
    <property type="entry name" value="HAD-like"/>
    <property type="match status" value="1"/>
</dbReference>
<feature type="transmembrane region" description="Helical" evidence="21">
    <location>
        <begin position="270"/>
        <end position="293"/>
    </location>
</feature>
<dbReference type="FunFam" id="3.30.70.870:FF:000004">
    <property type="entry name" value="Translation factor GUF1, mitochondrial"/>
    <property type="match status" value="1"/>
</dbReference>
<evidence type="ECO:0000256" key="18">
    <source>
        <dbReference type="ARBA" id="ARBA00048122"/>
    </source>
</evidence>
<keyword evidence="11" id="KW-0067">ATP-binding</keyword>
<evidence type="ECO:0000256" key="17">
    <source>
        <dbReference type="ARBA" id="ARBA00023136"/>
    </source>
</evidence>
<keyword evidence="15 21" id="KW-1133">Transmembrane helix</keyword>
<dbReference type="Pfam" id="PF00679">
    <property type="entry name" value="EFG_C"/>
    <property type="match status" value="1"/>
</dbReference>
<evidence type="ECO:0000256" key="19">
    <source>
        <dbReference type="HAMAP-Rule" id="MF_03138"/>
    </source>
</evidence>
<keyword evidence="23" id="KW-0251">Elongation factor</keyword>
<dbReference type="CDD" id="cd03699">
    <property type="entry name" value="EF4_II"/>
    <property type="match status" value="1"/>
</dbReference>
<dbReference type="CDD" id="cd01890">
    <property type="entry name" value="LepA"/>
    <property type="match status" value="1"/>
</dbReference>
<comment type="similarity">
    <text evidence="4">Belongs to the cation transport ATPase (P-type) (TC 3.A.3) family. Type IIIA subfamily.</text>
</comment>
<evidence type="ECO:0000256" key="9">
    <source>
        <dbReference type="ARBA" id="ARBA00022741"/>
    </source>
</evidence>
<keyword evidence="24" id="KW-1185">Reference proteome</keyword>
<evidence type="ECO:0000256" key="12">
    <source>
        <dbReference type="ARBA" id="ARBA00022842"/>
    </source>
</evidence>
<dbReference type="SFLD" id="SFLDG00002">
    <property type="entry name" value="C1.7:_P-type_atpase_like"/>
    <property type="match status" value="1"/>
</dbReference>
<dbReference type="InterPro" id="IPR000795">
    <property type="entry name" value="T_Tr_GTP-bd_dom"/>
</dbReference>
<dbReference type="Gene3D" id="3.40.50.1000">
    <property type="entry name" value="HAD superfamily/HAD-like"/>
    <property type="match status" value="1"/>
</dbReference>
<dbReference type="PROSITE" id="PS00301">
    <property type="entry name" value="G_TR_1"/>
    <property type="match status" value="1"/>
</dbReference>
<dbReference type="OrthoDB" id="116380at2759"/>
<dbReference type="InterPro" id="IPR036412">
    <property type="entry name" value="HAD-like_sf"/>
</dbReference>
<comment type="caution">
    <text evidence="23">The sequence shown here is derived from an EMBL/GenBank/DDBJ whole genome shotgun (WGS) entry which is preliminary data.</text>
</comment>
<dbReference type="InterPro" id="IPR006297">
    <property type="entry name" value="EF-4"/>
</dbReference>
<evidence type="ECO:0000313" key="24">
    <source>
        <dbReference type="Proteomes" id="UP000239899"/>
    </source>
</evidence>
<dbReference type="PRINTS" id="PR00119">
    <property type="entry name" value="CATATPASE"/>
</dbReference>
<dbReference type="FunFam" id="2.40.30.10:FF:000015">
    <property type="entry name" value="Translation factor GUF1, mitochondrial"/>
    <property type="match status" value="1"/>
</dbReference>
<dbReference type="GO" id="GO:0043022">
    <property type="term" value="F:ribosome binding"/>
    <property type="evidence" value="ECO:0007669"/>
    <property type="project" value="TreeGrafter"/>
</dbReference>
<accession>A0A2P6TFQ3</accession>
<dbReference type="SFLD" id="SFLDF00027">
    <property type="entry name" value="p-type_atpase"/>
    <property type="match status" value="1"/>
</dbReference>
<feature type="binding site" evidence="19">
    <location>
        <begin position="1223"/>
        <end position="1227"/>
    </location>
    <ligand>
        <name>GTP</name>
        <dbReference type="ChEBI" id="CHEBI:37565"/>
    </ligand>
</feature>
<feature type="transmembrane region" description="Helical" evidence="21">
    <location>
        <begin position="637"/>
        <end position="658"/>
    </location>
</feature>
<dbReference type="Gene3D" id="3.30.70.2570">
    <property type="entry name" value="Elongation factor 4, C-terminal domain"/>
    <property type="match status" value="1"/>
</dbReference>
<feature type="transmembrane region" description="Helical" evidence="21">
    <location>
        <begin position="901"/>
        <end position="918"/>
    </location>
</feature>
<evidence type="ECO:0000256" key="16">
    <source>
        <dbReference type="ARBA" id="ARBA00023134"/>
    </source>
</evidence>
<protein>
    <recommendedName>
        <fullName evidence="19">Translation factor GUF1 homolog, chloroplastic</fullName>
        <ecNumber evidence="19">3.6.5.n1</ecNumber>
    </recommendedName>
    <alternativeName>
        <fullName evidence="19">Elongation factor 4 homolog</fullName>
        <shortName evidence="19">EF-4</shortName>
    </alternativeName>
    <alternativeName>
        <fullName evidence="19">GTPase GUF1 homolog</fullName>
    </alternativeName>
    <alternativeName>
        <fullName evidence="19">Ribosomal back-translocase</fullName>
    </alternativeName>
</protein>
<dbReference type="InterPro" id="IPR044492">
    <property type="entry name" value="P_typ_ATPase_HD_dom"/>
</dbReference>
<dbReference type="SMART" id="SM00831">
    <property type="entry name" value="Cation_ATPase_N"/>
    <property type="match status" value="1"/>
</dbReference>
<dbReference type="SFLD" id="SFLDS00003">
    <property type="entry name" value="Haloacid_Dehalogenase"/>
    <property type="match status" value="1"/>
</dbReference>
<dbReference type="Gene3D" id="1.20.1110.10">
    <property type="entry name" value="Calcium-transporting ATPase, transmembrane domain"/>
    <property type="match status" value="2"/>
</dbReference>
<dbReference type="InterPro" id="IPR018303">
    <property type="entry name" value="ATPase_P-typ_P_site"/>
</dbReference>
<dbReference type="EC" id="3.6.5.n1" evidence="19"/>
<reference evidence="23 24" key="1">
    <citation type="journal article" date="2018" name="Plant J.">
        <title>Genome sequences of Chlorella sorokiniana UTEX 1602 and Micractinium conductrix SAG 241.80: implications to maltose excretion by a green alga.</title>
        <authorList>
            <person name="Arriola M.B."/>
            <person name="Velmurugan N."/>
            <person name="Zhang Y."/>
            <person name="Plunkett M.H."/>
            <person name="Hondzo H."/>
            <person name="Barney B.M."/>
        </authorList>
    </citation>
    <scope>NUCLEOTIDE SEQUENCE [LARGE SCALE GENOMIC DNA]</scope>
    <source>
        <strain evidence="24">UTEX 1602</strain>
    </source>
</reference>
<dbReference type="PANTHER" id="PTHR43512">
    <property type="entry name" value="TRANSLATION FACTOR GUF1-RELATED"/>
    <property type="match status" value="1"/>
</dbReference>
<dbReference type="SUPFAM" id="SSF52540">
    <property type="entry name" value="P-loop containing nucleoside triphosphate hydrolases"/>
    <property type="match status" value="1"/>
</dbReference>
<dbReference type="SUPFAM" id="SSF81653">
    <property type="entry name" value="Calcium ATPase, transduction domain A"/>
    <property type="match status" value="1"/>
</dbReference>
<evidence type="ECO:0000256" key="8">
    <source>
        <dbReference type="ARBA" id="ARBA00022723"/>
    </source>
</evidence>
<dbReference type="InterPro" id="IPR004161">
    <property type="entry name" value="EFTu-like_2"/>
</dbReference>
<keyword evidence="8" id="KW-0479">Metal-binding</keyword>
<dbReference type="GO" id="GO:0120029">
    <property type="term" value="P:proton export across plasma membrane"/>
    <property type="evidence" value="ECO:0007669"/>
    <property type="project" value="InterPro"/>
</dbReference>
<dbReference type="SUPFAM" id="SSF50447">
    <property type="entry name" value="Translation proteins"/>
    <property type="match status" value="1"/>
</dbReference>
<evidence type="ECO:0000256" key="11">
    <source>
        <dbReference type="ARBA" id="ARBA00022840"/>
    </source>
</evidence>
<evidence type="ECO:0000256" key="10">
    <source>
        <dbReference type="ARBA" id="ARBA00022801"/>
    </source>
</evidence>
<evidence type="ECO:0000256" key="20">
    <source>
        <dbReference type="SAM" id="MobiDB-lite"/>
    </source>
</evidence>
<dbReference type="InterPro" id="IPR004014">
    <property type="entry name" value="ATPase_P-typ_cation-transptr_N"/>
</dbReference>
<keyword evidence="17 21" id="KW-0472">Membrane</keyword>
<keyword evidence="9 19" id="KW-0547">Nucleotide-binding</keyword>
<feature type="transmembrane region" description="Helical" evidence="21">
    <location>
        <begin position="778"/>
        <end position="805"/>
    </location>
</feature>
<dbReference type="PROSITE" id="PS51722">
    <property type="entry name" value="G_TR_2"/>
    <property type="match status" value="1"/>
</dbReference>
<name>A0A2P6TFQ3_CHLSO</name>
<dbReference type="SUPFAM" id="SSF81665">
    <property type="entry name" value="Calcium ATPase, transmembrane domain M"/>
    <property type="match status" value="2"/>
</dbReference>
<dbReference type="Pfam" id="PF00122">
    <property type="entry name" value="E1-E2_ATPase"/>
    <property type="match status" value="1"/>
</dbReference>
<dbReference type="GO" id="GO:0003924">
    <property type="term" value="F:GTPase activity"/>
    <property type="evidence" value="ECO:0007669"/>
    <property type="project" value="UniProtKB-UniRule"/>
</dbReference>
<dbReference type="Gene3D" id="2.70.150.10">
    <property type="entry name" value="Calcium-transporting ATPase, cytoplasmic transduction domain A"/>
    <property type="match status" value="1"/>
</dbReference>
<dbReference type="FunFam" id="3.30.70.240:FF:000007">
    <property type="entry name" value="Translation factor GUF1, mitochondrial"/>
    <property type="match status" value="1"/>
</dbReference>
<dbReference type="InterPro" id="IPR027518">
    <property type="entry name" value="GUFP"/>
</dbReference>
<comment type="catalytic activity">
    <reaction evidence="19">
        <text>GTP + H2O = GDP + phosphate + H(+)</text>
        <dbReference type="Rhea" id="RHEA:19669"/>
        <dbReference type="ChEBI" id="CHEBI:15377"/>
        <dbReference type="ChEBI" id="CHEBI:15378"/>
        <dbReference type="ChEBI" id="CHEBI:37565"/>
        <dbReference type="ChEBI" id="CHEBI:43474"/>
        <dbReference type="ChEBI" id="CHEBI:58189"/>
        <dbReference type="EC" id="3.6.5.n1"/>
    </reaction>
</comment>
<dbReference type="GO" id="GO:0003746">
    <property type="term" value="F:translation elongation factor activity"/>
    <property type="evidence" value="ECO:0007669"/>
    <property type="project" value="UniProtKB-KW"/>
</dbReference>
<dbReference type="FunFam" id="3.40.50.300:FF:000078">
    <property type="entry name" value="Elongation factor 4"/>
    <property type="match status" value="1"/>
</dbReference>
<feature type="domain" description="Tr-type G" evidence="22">
    <location>
        <begin position="1148"/>
        <end position="1330"/>
    </location>
</feature>
<evidence type="ECO:0000256" key="21">
    <source>
        <dbReference type="SAM" id="Phobius"/>
    </source>
</evidence>
<organism evidence="23 24">
    <name type="scientific">Chlorella sorokiniana</name>
    <name type="common">Freshwater green alga</name>
    <dbReference type="NCBI Taxonomy" id="3076"/>
    <lineage>
        <taxon>Eukaryota</taxon>
        <taxon>Viridiplantae</taxon>
        <taxon>Chlorophyta</taxon>
        <taxon>core chlorophytes</taxon>
        <taxon>Trebouxiophyceae</taxon>
        <taxon>Chlorellales</taxon>
        <taxon>Chlorellaceae</taxon>
        <taxon>Chlorella clade</taxon>
        <taxon>Chlorella</taxon>
    </lineage>
</organism>
<dbReference type="InterPro" id="IPR023298">
    <property type="entry name" value="ATPase_P-typ_TM_dom_sf"/>
</dbReference>
<dbReference type="InterPro" id="IPR027417">
    <property type="entry name" value="P-loop_NTPase"/>
</dbReference>
<dbReference type="PANTHER" id="PTHR43512:SF4">
    <property type="entry name" value="TRANSLATION FACTOR GUF1 HOMOLOG, CHLOROPLASTIC"/>
    <property type="match status" value="1"/>
</dbReference>
<dbReference type="CDD" id="cd02076">
    <property type="entry name" value="P-type_ATPase_H"/>
    <property type="match status" value="1"/>
</dbReference>
<feature type="transmembrane region" description="Helical" evidence="21">
    <location>
        <begin position="237"/>
        <end position="258"/>
    </location>
</feature>
<keyword evidence="19" id="KW-0934">Plastid</keyword>
<dbReference type="FunFam" id="3.40.50.1000:FF:000211">
    <property type="entry name" value="Plasma membrane ATPase"/>
    <property type="match status" value="1"/>
</dbReference>
<dbReference type="Gene3D" id="2.40.30.10">
    <property type="entry name" value="Translation factors"/>
    <property type="match status" value="1"/>
</dbReference>